<evidence type="ECO:0000259" key="2">
    <source>
        <dbReference type="PROSITE" id="PS51841"/>
    </source>
</evidence>
<dbReference type="Gene3D" id="2.60.40.10">
    <property type="entry name" value="Immunoglobulins"/>
    <property type="match status" value="1"/>
</dbReference>
<evidence type="ECO:0000313" key="4">
    <source>
        <dbReference type="Proteomes" id="UP000233256"/>
    </source>
</evidence>
<dbReference type="SMART" id="SM00710">
    <property type="entry name" value="PbH1"/>
    <property type="match status" value="6"/>
</dbReference>
<dbReference type="SUPFAM" id="SSF51126">
    <property type="entry name" value="Pectin lyase-like"/>
    <property type="match status" value="2"/>
</dbReference>
<dbReference type="Gene3D" id="2.160.20.10">
    <property type="entry name" value="Single-stranded right-handed beta-helix, Pectin lyase-like"/>
    <property type="match status" value="2"/>
</dbReference>
<dbReference type="Gene3D" id="2.60.40.1260">
    <property type="entry name" value="Lamin Tail domain"/>
    <property type="match status" value="1"/>
</dbReference>
<proteinExistence type="predicted"/>
<evidence type="ECO:0000256" key="1">
    <source>
        <dbReference type="ARBA" id="ARBA00022729"/>
    </source>
</evidence>
<dbReference type="InterPro" id="IPR051417">
    <property type="entry name" value="SDr/BOS_complex"/>
</dbReference>
<dbReference type="SUPFAM" id="SSF49452">
    <property type="entry name" value="Starch-binding domain-like"/>
    <property type="match status" value="8"/>
</dbReference>
<dbReference type="PROSITE" id="PS51841">
    <property type="entry name" value="LTD"/>
    <property type="match status" value="1"/>
</dbReference>
<evidence type="ECO:0000313" key="3">
    <source>
        <dbReference type="EMBL" id="PKK92127.1"/>
    </source>
</evidence>
<dbReference type="InterPro" id="IPR000421">
    <property type="entry name" value="FA58C"/>
</dbReference>
<dbReference type="SUPFAM" id="SSF74853">
    <property type="entry name" value="Lamin A/C globular tail domain"/>
    <property type="match status" value="1"/>
</dbReference>
<dbReference type="InterPro" id="IPR013784">
    <property type="entry name" value="Carb-bd-like_fold"/>
</dbReference>
<dbReference type="Pfam" id="PF00754">
    <property type="entry name" value="F5_F8_type_C"/>
    <property type="match status" value="1"/>
</dbReference>
<dbReference type="GO" id="GO:0030246">
    <property type="term" value="F:carbohydrate binding"/>
    <property type="evidence" value="ECO:0007669"/>
    <property type="project" value="InterPro"/>
</dbReference>
<dbReference type="Pfam" id="PF00932">
    <property type="entry name" value="LTD"/>
    <property type="match status" value="1"/>
</dbReference>
<dbReference type="PANTHER" id="PTHR23303">
    <property type="entry name" value="CARBOXYPEPTIDASE REGULATORY REGION-CONTAINING"/>
    <property type="match status" value="1"/>
</dbReference>
<gene>
    <name evidence="3" type="ORF">CVV64_01535</name>
</gene>
<dbReference type="InterPro" id="IPR011050">
    <property type="entry name" value="Pectin_lyase_fold/virulence"/>
</dbReference>
<dbReference type="Pfam" id="PF07602">
    <property type="entry name" value="DUF1565"/>
    <property type="match status" value="1"/>
</dbReference>
<dbReference type="SUPFAM" id="SSF49464">
    <property type="entry name" value="Carboxypeptidase regulatory domain-like"/>
    <property type="match status" value="1"/>
</dbReference>
<dbReference type="InterPro" id="IPR001322">
    <property type="entry name" value="Lamin_tail_dom"/>
</dbReference>
<dbReference type="Pfam" id="PF13620">
    <property type="entry name" value="CarboxypepD_reg"/>
    <property type="match status" value="1"/>
</dbReference>
<dbReference type="SUPFAM" id="SSF49478">
    <property type="entry name" value="Cna protein B-type domain"/>
    <property type="match status" value="1"/>
</dbReference>
<protein>
    <recommendedName>
        <fullName evidence="2">LTD domain-containing protein</fullName>
    </recommendedName>
</protein>
<organism evidence="3 4">
    <name type="scientific">Candidatus Wallbacteria bacterium HGW-Wallbacteria-1</name>
    <dbReference type="NCBI Taxonomy" id="2013854"/>
    <lineage>
        <taxon>Bacteria</taxon>
        <taxon>Candidatus Walliibacteriota</taxon>
    </lineage>
</organism>
<dbReference type="InterPro" id="IPR011459">
    <property type="entry name" value="DUF1565"/>
</dbReference>
<dbReference type="Proteomes" id="UP000233256">
    <property type="component" value="Unassembled WGS sequence"/>
</dbReference>
<feature type="domain" description="LTD" evidence="2">
    <location>
        <begin position="1030"/>
        <end position="1146"/>
    </location>
</feature>
<dbReference type="InterPro" id="IPR013783">
    <property type="entry name" value="Ig-like_fold"/>
</dbReference>
<name>A0A2N1PUV9_9BACT</name>
<sequence length="2917" mass="306203">MRYASTGFPGTPALSYLFLLVFLIVAVVGNSCFAAAGTESETVVLRVRAGATGAGNGSTWNDAYPSLTTALAAASATAQIWVAQGTYIPGTLRTNSFSIPAGVSIFGGFEGTETTLEQRNWRARPTILSGDAGVTGDTNDNCYHVVVGAEGAVIDGFVIRDGKADSETSPSDSGGGFYISNASAQVRNCLFTANSGIYGGGAATANSSTVFQSCIFYQNVGGYGGALALNSGSPQILNSVFGGNTGQVTAGAIVAYTCTSTISNSTFYGNSDNAMAATLASYMATFQLVNTIIWNPATQVEIINNGMPMTVTSCLIRGGVAGISGGGVVDGGGNLNADPLFVSVSDLDGADNLVGTADDGLSLQNGSPCVGTATVAGATAIDIAGTARPSGEGIDIGAYERVQVVVQPAAVLSVDSANGDGYFRSGLSIVITLSFDRAVNVSGVPTLTLETGAIDRSAAYASGSGTSVLRFNYVVSDGDASNDLDYVSSSAITLQGGSITDQQTGASAVLTLPAPGAAGSLSQNRQIIVDTTAPAITSSLMGAGGLWVDLTLDSGIYSSPDGTADPVAADFTVTLGPGTATGVVITGVTVPAGGTPAGSSSLRLSLSLTGIPAAGQTLEVKPVLSALFDRAGNSLPVSGTGPLEIVSQSQGFSISGSVTVNGSPATGITLEVVGVSRKASGADGSYLIENMPPGEFFLYPFKSGVSFTPTHLALTLGPSATAMNFQGVTGESTLFVGGRVTDPQGQPVKGVSVEVDGSRSVLTNASGYYFIAGLTAGNHTLVASRTNYTLSANPMVVNLIAPITNADFTATYSGIRYNISGTVATSGGTAVAGVTMTVAGRSDSVVTSSEGNYVYGGLEVGTYILTPSRQDYTFEPESITFTVGPSSTGRNFTAAFHSKPSGVTGRYVRLTYLNLASSTWFQLNEIKLFDSTNSSPGDLIPIQDTVLSRQPLDGFGKEKLTDGIIAYNGDFVVRNPGTQMVITLDLGSDKTFHGLWTYNDGAYGAAKVRVEYLKEGETWNTIGEYDLTLTAGQPNLDMVGFSSSIVINEVRLLNPSWIELVNGGKASISLKNWMIFVDGGNYTLPDLTLLPGQFLVLNEGSGSSSALNLYTGLDIAWASNQAGFVYLLDPAGKGVDYVKWNNSQNTPPQGLVFDGTPPLISTDESSLGRNSNSLDTDKALDFHVEEPTPGARNLAPEEIEYFTVSGKITGATGEGVQGVDLAVGSVHAVTDSSGAFTLFNLRAGSHTLIPSLAGFTFTPENRAITLGPSQGGADFSAVRVTPPARRSLGGIVYFSFGSMEGVGGVIISANPGSLVTVTGADGRYLFTDMAEGTYTVTPVHGSLTFLPQTKTVTLDSDRLGENFTADVVIQTYSVAGHAYLQAGGGLQGVTMELTDQSGLSLSTLTDSGGFWKIEGLKAGSYRVAPVKPQWEFNPGYADITDLNTDRTGVDFTGSQPYYEIQGYLRDGTGTGVSGVSVEIVGKGVYLTDGIGKFRAVNILPGTYQIIPRATDKSFTPSTMSVKLGPSRTDANFFLVETRHFISGYVRSNGVALPGVTLRLSNGRETITGSGGFYKFDEVVSGTFSLTPSMIGYAFNPVNRTISLVSADSAGNDFDATSATYGVSGKILTSAGLPLQGVTVVVGEKSTATDLNGLFSVTGLASGTWQITPSRSGYTFSPQTLLATVGPDSTANNFSASRTYSVSGRLLSSNDGTPIRTARIDISPGGETWSDDSGNYSIQGLNAGTYQITPSRSGFTFTPASWTFTVSGADLTKDFAAAFLGDLATLYVDINSQTAGDGSPDRPFQTIGAAMEKAQSGTRIIVKPGTYQGAIVMKYGVALTGISTESTVINGLGATKVIQASDQCRIERLTIRGSSGFDGSAGIFCYGTAPRISNCLIIDCYDGILVHDGSPRITNVTAVNNLGYSVRVKGVSNAVISSSIMDRIQIEGGSATAVVSYSDLIQGGYGIDTGVGNIFADPGFMGPSISDYRLRADSPCLNMGDPAAAMVDSDGSRNDMGAFGGPAHQEPGSAKLDIVTLTSTPQPYPGWGEGKLVDGVVTANGDYAVRNMRAAVSLNIDLGSDKTVNTLKFVNDGEYGTTRVSVYSAQTSAPGTWSTVGTFENLSWRTGEQVYNTVSFTAVQARYLILRAETFVNASWFQLNEVEVYGRDDGATDSALLPISHTSSDPGAFAGFGTELLHDGLFEYNSDFALVHGAGYSNINIDLGSEATVDRIHLYNDGMYGAGEVAIYYARASSPSTFSLIGTFGNLASSPGIPTRNLLNCSSVQARFIRIEVRSYNHPQWLQFNEVEVYGKAGASVALVKHSIQSFQSQQAGLPGHTLDRLTDGQMVVNGDYAVLNPASPLDMVADLGRNLVVSEIRHFNDGQYGARGIYLWYATEAAPASWIALGHFNLNTAPETVNMDIIPLTPENMRYLRFRYTEFTGKWFQVNEIEIHGQAPVEGAYVPVSMTSLQCDRATVTGMGSDALKNGTKNYNSEFALRSPGSSVTVTVDFGTDKWISRLDHWNDGAYGGRTMELSFATSSSPDFIPLTTVDSLSSLPGQADLNRIYFSPVTARRVKVKYTAFADSGWLQLSEYEFYGPSATAGEPVILTSIASSELAASAFSAGASGAAGESVRENRKALRSDDRVLTDLTEVAADSFPEISALLPGCRVSDFSDSSFLLLNLSALCELSEKESHQFVQWLLRGGIAILLMERTGSDPSDWSAAAVEELRNSGKAGLWIHRFSSRNENFTGVHGILGAGAYAIVNVSDVEAEMKSPSTETVFLLQELGQCLDSMDRHPLLGSSRKRLARDREYLLSVLLNLNDYMDSSEFNFSTLIDYREMTKVAEAESHVSGEVDATDASFGLLMKETLKSAEKANANAKEKVEKAELVQEPLALYRNWVQTLMMANLAGISAEGR</sequence>
<reference evidence="3 4" key="1">
    <citation type="journal article" date="2017" name="ISME J.">
        <title>Potential for microbial H2 and metal transformations associated with novel bacteria and archaea in deep terrestrial subsurface sediments.</title>
        <authorList>
            <person name="Hernsdorf A.W."/>
            <person name="Amano Y."/>
            <person name="Miyakawa K."/>
            <person name="Ise K."/>
            <person name="Suzuki Y."/>
            <person name="Anantharaman K."/>
            <person name="Probst A."/>
            <person name="Burstein D."/>
            <person name="Thomas B.C."/>
            <person name="Banfield J.F."/>
        </authorList>
    </citation>
    <scope>NUCLEOTIDE SEQUENCE [LARGE SCALE GENOMIC DNA]</scope>
    <source>
        <strain evidence="3">HGW-Wallbacteria-1</strain>
    </source>
</reference>
<dbReference type="InterPro" id="IPR008979">
    <property type="entry name" value="Galactose-bd-like_sf"/>
</dbReference>
<dbReference type="NCBIfam" id="NF041518">
    <property type="entry name" value="choice_anch_Q"/>
    <property type="match status" value="1"/>
</dbReference>
<keyword evidence="1" id="KW-0732">Signal</keyword>
<dbReference type="PANTHER" id="PTHR23303:SF14">
    <property type="entry name" value="BOS COMPLEX SUBUNIT NOMO1-RELATED"/>
    <property type="match status" value="1"/>
</dbReference>
<dbReference type="SUPFAM" id="SSF49785">
    <property type="entry name" value="Galactose-binding domain-like"/>
    <property type="match status" value="3"/>
</dbReference>
<comment type="caution">
    <text evidence="3">The sequence shown here is derived from an EMBL/GenBank/DDBJ whole genome shotgun (WGS) entry which is preliminary data.</text>
</comment>
<dbReference type="InterPro" id="IPR006626">
    <property type="entry name" value="PbH1"/>
</dbReference>
<dbReference type="InterPro" id="IPR008969">
    <property type="entry name" value="CarboxyPept-like_regulatory"/>
</dbReference>
<dbReference type="InterPro" id="IPR059226">
    <property type="entry name" value="Choice_anch_Q_dom"/>
</dbReference>
<dbReference type="EMBL" id="PGXC01000001">
    <property type="protein sequence ID" value="PKK92127.1"/>
    <property type="molecule type" value="Genomic_DNA"/>
</dbReference>
<dbReference type="Gene3D" id="2.60.40.1120">
    <property type="entry name" value="Carboxypeptidase-like, regulatory domain"/>
    <property type="match status" value="4"/>
</dbReference>
<dbReference type="Gene3D" id="2.60.120.260">
    <property type="entry name" value="Galactose-binding domain-like"/>
    <property type="match status" value="4"/>
</dbReference>
<dbReference type="InterPro" id="IPR012334">
    <property type="entry name" value="Pectin_lyas_fold"/>
</dbReference>
<dbReference type="InterPro" id="IPR036415">
    <property type="entry name" value="Lamin_tail_dom_sf"/>
</dbReference>
<accession>A0A2N1PUV9</accession>